<name>A0A1Y5SQQ5_9RHOB</name>
<keyword evidence="3" id="KW-1185">Reference proteome</keyword>
<protein>
    <submittedName>
        <fullName evidence="2">Flagellar rod assembly protein/muramidase FlgJ</fullName>
    </submittedName>
</protein>
<gene>
    <name evidence="2" type="ORF">PEL8287_02291</name>
</gene>
<keyword evidence="2" id="KW-0966">Cell projection</keyword>
<dbReference type="InterPro" id="IPR019301">
    <property type="entry name" value="Flagellar_prot_FlgJ_N"/>
</dbReference>
<reference evidence="2 3" key="1">
    <citation type="submission" date="2017-03" db="EMBL/GenBank/DDBJ databases">
        <authorList>
            <person name="Afonso C.L."/>
            <person name="Miller P.J."/>
            <person name="Scott M.A."/>
            <person name="Spackman E."/>
            <person name="Goraichik I."/>
            <person name="Dimitrov K.M."/>
            <person name="Suarez D.L."/>
            <person name="Swayne D.E."/>
        </authorList>
    </citation>
    <scope>NUCLEOTIDE SEQUENCE [LARGE SCALE GENOMIC DNA]</scope>
    <source>
        <strain evidence="2 3">CECT 8287</strain>
    </source>
</reference>
<keyword evidence="2" id="KW-0969">Cilium</keyword>
<keyword evidence="2" id="KW-0282">Flagellum</keyword>
<dbReference type="RefSeq" id="WP_370737923.1">
    <property type="nucleotide sequence ID" value="NZ_FWFL01000005.1"/>
</dbReference>
<accession>A0A1Y5SQQ5</accession>
<evidence type="ECO:0000313" key="2">
    <source>
        <dbReference type="EMBL" id="SLN44873.1"/>
    </source>
</evidence>
<dbReference type="EMBL" id="FWFL01000005">
    <property type="protein sequence ID" value="SLN44873.1"/>
    <property type="molecule type" value="Genomic_DNA"/>
</dbReference>
<evidence type="ECO:0000259" key="1">
    <source>
        <dbReference type="Pfam" id="PF10135"/>
    </source>
</evidence>
<dbReference type="AlphaFoldDB" id="A0A1Y5SQQ5"/>
<organism evidence="2 3">
    <name type="scientific">Roseovarius litorisediminis</name>
    <dbReference type="NCBI Taxonomy" id="1312363"/>
    <lineage>
        <taxon>Bacteria</taxon>
        <taxon>Pseudomonadati</taxon>
        <taxon>Pseudomonadota</taxon>
        <taxon>Alphaproteobacteria</taxon>
        <taxon>Rhodobacterales</taxon>
        <taxon>Roseobacteraceae</taxon>
        <taxon>Roseovarius</taxon>
    </lineage>
</organism>
<dbReference type="Pfam" id="PF10135">
    <property type="entry name" value="Rod-binding"/>
    <property type="match status" value="1"/>
</dbReference>
<sequence>MTNFLPITPGNQPTAPPKQNIALRAVAEKLEASFLAEMLKSVGVGEQENSFSGGVGEDQFASFLRQALANKMVSSGGIGLAESFYNSLMEKSNDT</sequence>
<proteinExistence type="predicted"/>
<feature type="domain" description="Flagellar protein FlgJ N-terminal" evidence="1">
    <location>
        <begin position="38"/>
        <end position="85"/>
    </location>
</feature>
<evidence type="ECO:0000313" key="3">
    <source>
        <dbReference type="Proteomes" id="UP000193827"/>
    </source>
</evidence>
<dbReference type="Proteomes" id="UP000193827">
    <property type="component" value="Unassembled WGS sequence"/>
</dbReference>